<dbReference type="AlphaFoldDB" id="A0A7D5Y8D6"/>
<dbReference type="InterPro" id="IPR046211">
    <property type="entry name" value="DUF6244"/>
</dbReference>
<organism evidence="1">
    <name type="scientific">Micromonospora carbonacea</name>
    <dbReference type="NCBI Taxonomy" id="47853"/>
    <lineage>
        <taxon>Bacteria</taxon>
        <taxon>Bacillati</taxon>
        <taxon>Actinomycetota</taxon>
        <taxon>Actinomycetes</taxon>
        <taxon>Micromonosporales</taxon>
        <taxon>Micromonosporaceae</taxon>
        <taxon>Micromonospora</taxon>
    </lineage>
</organism>
<protein>
    <submittedName>
        <fullName evidence="1">Uncharacterized protein</fullName>
    </submittedName>
</protein>
<proteinExistence type="predicted"/>
<accession>A0A7D5Y8D6</accession>
<dbReference type="Pfam" id="PF19757">
    <property type="entry name" value="DUF6244"/>
    <property type="match status" value="1"/>
</dbReference>
<reference evidence="1" key="1">
    <citation type="submission" date="2020-08" db="EMBL/GenBank/DDBJ databases">
        <title>A bifunctional nitrone conjugated secondary metabolite targeting the ribosome.</title>
        <authorList>
            <person name="Limbrick E.M."/>
            <person name="Graf M."/>
            <person name="Derewacz D.K."/>
            <person name="Nguyen F."/>
            <person name="Spraggins J.M."/>
            <person name="Wieland M."/>
            <person name="Ynigez-Gutierrez A.E."/>
            <person name="Reisman B.J."/>
            <person name="Zinshteyn B."/>
            <person name="McCulloch K."/>
            <person name="Iverson T.M."/>
            <person name="Green R."/>
            <person name="Wilson D.N."/>
            <person name="Bachmann B.O."/>
        </authorList>
    </citation>
    <scope>NUCLEOTIDE SEQUENCE</scope>
    <source>
        <strain evidence="1">Africana</strain>
    </source>
</reference>
<sequence length="175" mass="17446">MSHVEKITGELRALTAGVERARGLTGAAHKQAQEVALRAAGAGFAAVAAGMVRVQGAISDVQGGLGGLATSIAEAAKLTSGVPQRATPEETIAGLAPVQKAVEAARDATAGTIARIGEAQQLATLVLQGGQPGPLLSALENVKQVLTLVVQRTGTARQSVEVAIAEARQLGSSGG</sequence>
<evidence type="ECO:0000313" key="1">
    <source>
        <dbReference type="EMBL" id="QLJ98379.1"/>
    </source>
</evidence>
<gene>
    <name evidence="1" type="ORF">HZU44_27425</name>
</gene>
<dbReference type="EMBL" id="CP058905">
    <property type="protein sequence ID" value="QLJ98379.1"/>
    <property type="molecule type" value="Genomic_DNA"/>
</dbReference>
<name>A0A7D5Y8D6_9ACTN</name>